<dbReference type="InterPro" id="IPR016035">
    <property type="entry name" value="Acyl_Trfase/lysoPLipase"/>
</dbReference>
<protein>
    <submittedName>
        <fullName evidence="4">Acyltransferase domain-containing protein</fullName>
    </submittedName>
</protein>
<dbReference type="Proteomes" id="UP001501116">
    <property type="component" value="Unassembled WGS sequence"/>
</dbReference>
<dbReference type="SUPFAM" id="SSF52151">
    <property type="entry name" value="FabD/lysophospholipase-like"/>
    <property type="match status" value="1"/>
</dbReference>
<dbReference type="InterPro" id="IPR009081">
    <property type="entry name" value="PP-bd_ACP"/>
</dbReference>
<dbReference type="PANTHER" id="PTHR42681">
    <property type="entry name" value="MALONYL-COA-ACYL CARRIER PROTEIN TRANSACYLASE, MITOCHONDRIAL"/>
    <property type="match status" value="1"/>
</dbReference>
<keyword evidence="4" id="KW-0012">Acyltransferase</keyword>
<dbReference type="InterPro" id="IPR006162">
    <property type="entry name" value="Ppantetheine_attach_site"/>
</dbReference>
<dbReference type="InterPro" id="IPR016036">
    <property type="entry name" value="Malonyl_transacylase_ACP-bd"/>
</dbReference>
<dbReference type="PROSITE" id="PS50075">
    <property type="entry name" value="CARRIER"/>
    <property type="match status" value="1"/>
</dbReference>
<dbReference type="Pfam" id="PF00550">
    <property type="entry name" value="PP-binding"/>
    <property type="match status" value="1"/>
</dbReference>
<dbReference type="InterPro" id="IPR014043">
    <property type="entry name" value="Acyl_transferase_dom"/>
</dbReference>
<dbReference type="InterPro" id="IPR036736">
    <property type="entry name" value="ACP-like_sf"/>
</dbReference>
<dbReference type="Pfam" id="PF00698">
    <property type="entry name" value="Acyl_transf_1"/>
    <property type="match status" value="1"/>
</dbReference>
<evidence type="ECO:0000313" key="4">
    <source>
        <dbReference type="EMBL" id="GAA1939237.1"/>
    </source>
</evidence>
<reference evidence="5" key="1">
    <citation type="journal article" date="2019" name="Int. J. Syst. Evol. Microbiol.">
        <title>The Global Catalogue of Microorganisms (GCM) 10K type strain sequencing project: providing services to taxonomists for standard genome sequencing and annotation.</title>
        <authorList>
            <consortium name="The Broad Institute Genomics Platform"/>
            <consortium name="The Broad Institute Genome Sequencing Center for Infectious Disease"/>
            <person name="Wu L."/>
            <person name="Ma J."/>
        </authorList>
    </citation>
    <scope>NUCLEOTIDE SEQUENCE [LARGE SCALE GENOMIC DNA]</scope>
    <source>
        <strain evidence="5">JCM 14545</strain>
    </source>
</reference>
<dbReference type="Gene3D" id="3.40.366.10">
    <property type="entry name" value="Malonyl-Coenzyme A Acyl Carrier Protein, domain 2"/>
    <property type="match status" value="1"/>
</dbReference>
<dbReference type="SUPFAM" id="SSF55048">
    <property type="entry name" value="Probable ACP-binding domain of malonyl-CoA ACP transacylase"/>
    <property type="match status" value="1"/>
</dbReference>
<keyword evidence="1" id="KW-0596">Phosphopantetheine</keyword>
<dbReference type="PANTHER" id="PTHR42681:SF6">
    <property type="entry name" value="BLL0263 PROTEIN"/>
    <property type="match status" value="1"/>
</dbReference>
<dbReference type="Gene3D" id="1.10.1200.10">
    <property type="entry name" value="ACP-like"/>
    <property type="match status" value="1"/>
</dbReference>
<evidence type="ECO:0000313" key="5">
    <source>
        <dbReference type="Proteomes" id="UP001501116"/>
    </source>
</evidence>
<keyword evidence="2" id="KW-0597">Phosphoprotein</keyword>
<dbReference type="EMBL" id="BAAANN010000001">
    <property type="protein sequence ID" value="GAA1939237.1"/>
    <property type="molecule type" value="Genomic_DNA"/>
</dbReference>
<dbReference type="InterPro" id="IPR001227">
    <property type="entry name" value="Ac_transferase_dom_sf"/>
</dbReference>
<dbReference type="GO" id="GO:0016746">
    <property type="term" value="F:acyltransferase activity"/>
    <property type="evidence" value="ECO:0007669"/>
    <property type="project" value="UniProtKB-KW"/>
</dbReference>
<organism evidence="4 5">
    <name type="scientific">Amycolatopsis minnesotensis</name>
    <dbReference type="NCBI Taxonomy" id="337894"/>
    <lineage>
        <taxon>Bacteria</taxon>
        <taxon>Bacillati</taxon>
        <taxon>Actinomycetota</taxon>
        <taxon>Actinomycetes</taxon>
        <taxon>Pseudonocardiales</taxon>
        <taxon>Pseudonocardiaceae</taxon>
        <taxon>Amycolatopsis</taxon>
    </lineage>
</organism>
<dbReference type="SUPFAM" id="SSF47336">
    <property type="entry name" value="ACP-like"/>
    <property type="match status" value="1"/>
</dbReference>
<dbReference type="SMART" id="SM00827">
    <property type="entry name" value="PKS_AT"/>
    <property type="match status" value="1"/>
</dbReference>
<feature type="domain" description="Carrier" evidence="3">
    <location>
        <begin position="388"/>
        <end position="465"/>
    </location>
</feature>
<dbReference type="InterPro" id="IPR050858">
    <property type="entry name" value="Mal-CoA-ACP_Trans/PKS_FabD"/>
</dbReference>
<dbReference type="RefSeq" id="WP_344412458.1">
    <property type="nucleotide sequence ID" value="NZ_BAAANN010000001.1"/>
</dbReference>
<keyword evidence="5" id="KW-1185">Reference proteome</keyword>
<evidence type="ECO:0000256" key="1">
    <source>
        <dbReference type="ARBA" id="ARBA00022450"/>
    </source>
</evidence>
<keyword evidence="4" id="KW-0808">Transferase</keyword>
<dbReference type="PROSITE" id="PS00012">
    <property type="entry name" value="PHOSPHOPANTETHEINE"/>
    <property type="match status" value="1"/>
</dbReference>
<evidence type="ECO:0000259" key="3">
    <source>
        <dbReference type="PROSITE" id="PS50075"/>
    </source>
</evidence>
<comment type="caution">
    <text evidence="4">The sequence shown here is derived from an EMBL/GenBank/DDBJ whole genome shotgun (WGS) entry which is preliminary data.</text>
</comment>
<name>A0ABP5BB82_9PSEU</name>
<accession>A0ABP5BB82</accession>
<proteinExistence type="predicted"/>
<evidence type="ECO:0000256" key="2">
    <source>
        <dbReference type="ARBA" id="ARBA00022553"/>
    </source>
</evidence>
<gene>
    <name evidence="4" type="ORF">GCM10009754_02910</name>
</gene>
<sequence>MVEHRSSSVVALFPGQGGFDGVALATAAARHQEVRAVFEELDEVSLAETGRAVSAVVLAGEPPTLAGLLADEPWVSQLAIYGTAVAVHRVLRERGLRPVVLMGHSLGEIAALVAAGVYTVAEGAKIVFARVHALRGLDLRGGYMAAVSADARKTRLLVDVVEHEHLAVAVENHDRQTVVSGPADAMDTLGRTAKALGVSFARLDSPAPFHGPLMRAAADALTSAIRGIPARRPEVAVYSPILDRAYTEGDDMPSLLASHLVAPVKFGAAVRAVHAGGARYFVECGARATLSKSVSATLDGSAHTTVACLPDGDAGLEPALGTLRAAGLLADGPAPAEDEFDAFWSVHGPKIINRVRQELANQHGSGLFADLPAGAVVAEDAPPRIGHDEVAGQLRELYAEALEYPVEVFTDEVELEAELGIDSVKQIELLTRVSEEYGLQLQGSGFRLTEYDTMGKVIGHTVRRLADRESADV</sequence>